<dbReference type="InterPro" id="IPR036116">
    <property type="entry name" value="FN3_sf"/>
</dbReference>
<dbReference type="AlphaFoldDB" id="A0A1H2XDQ7"/>
<dbReference type="SMART" id="SM00060">
    <property type="entry name" value="FN3"/>
    <property type="match status" value="4"/>
</dbReference>
<feature type="domain" description="Fibronectin type-III" evidence="1">
    <location>
        <begin position="335"/>
        <end position="437"/>
    </location>
</feature>
<sequence length="798" mass="87098">MKKYLLCLLVCVACSKENYNFKQVFAPAFKDQKETEVTKSSATLSITLVQDYNSMVSKRGFYYATSKEALANVGERRVATDPSFGTGSYTVQLKHLIPETTYYYQAFATNGQGTALADIQSFTTLKGTAATVTTLQPEVQDYQITFKGAIPDTGGYPVTEYGFYYSTVNQQPSPADGVVSKTTPSYRNETFSLSVQTFVANTPYYVRAYVMTQKGRAVGEVLKFNTSREQPALGVEMEAPANVTNTSALVKAKVAHIGGAATYQTGFVYSDRQDMPSLENGATKVLGTNTSERKFFHELTDLAPAKRYFLRAFVTNAAGTVYSEQLLLHTLPTQAPEGVHFVTYKDLQQHSVSLYATVGSASDGGVVTERGFVYDTFSEHLTQEAAQVVILQGGVGNFFATVQGLTALTQYYVRAYAKNQLGIAYSEEVATFTTEDIGTPSALQIIYAIPSVNEIALTALVRQDGGGSISRRGFVYSSSQSQPTLNDHLVEVGSGEGNFSATLRGLSVDTRYYVRAFATNERGTSYSEPLTLHTQNVSLPALSSFAQGETFSTKVKLTGNITSNGGGKILQYGFVYSQHHTNPTLENNTGQVSLSGNILGSFPMELTQLERNTTYYVAAFATNERGTTYSDPQSLTTPMLSVGDVYQGGVVAYLFTPSDEGFVPDQLHGYLIPATADLPAEAYPWGCGLSQESTSAAFGTGRDNTALIANDCSDTSASYYVRHHFRAMGKDDWFIPSMMELSHIAHNREVLQLPAAEYWSSTQKGYYEAYYVSFTPSDGRVHVGEKNSPKKVLPIRVF</sequence>
<reference evidence="2 3" key="1">
    <citation type="submission" date="2016-10" db="EMBL/GenBank/DDBJ databases">
        <authorList>
            <person name="Varghese N."/>
            <person name="Submissions S."/>
        </authorList>
    </citation>
    <scope>NUCLEOTIDE SEQUENCE [LARGE SCALE GENOMIC DNA]</scope>
    <source>
        <strain evidence="2 3">DSM 11449</strain>
    </source>
</reference>
<dbReference type="PROSITE" id="PS50853">
    <property type="entry name" value="FN3"/>
    <property type="match status" value="2"/>
</dbReference>
<dbReference type="GeneID" id="85016700"/>
<proteinExistence type="predicted"/>
<dbReference type="InterPro" id="IPR003961">
    <property type="entry name" value="FN3_dom"/>
</dbReference>
<keyword evidence="3" id="KW-1185">Reference proteome</keyword>
<dbReference type="SUPFAM" id="SSF49265">
    <property type="entry name" value="Fibronectin type III"/>
    <property type="match status" value="4"/>
</dbReference>
<dbReference type="Proteomes" id="UP000182771">
    <property type="component" value="Unassembled WGS sequence"/>
</dbReference>
<evidence type="ECO:0000259" key="1">
    <source>
        <dbReference type="PROSITE" id="PS50853"/>
    </source>
</evidence>
<protein>
    <recommendedName>
        <fullName evidence="1">Fibronectin type-III domain-containing protein</fullName>
    </recommendedName>
</protein>
<feature type="domain" description="Fibronectin type-III" evidence="1">
    <location>
        <begin position="439"/>
        <end position="537"/>
    </location>
</feature>
<evidence type="ECO:0000313" key="2">
    <source>
        <dbReference type="EMBL" id="SDW90977.1"/>
    </source>
</evidence>
<dbReference type="InterPro" id="IPR013783">
    <property type="entry name" value="Ig-like_fold"/>
</dbReference>
<accession>A0A1H2XDQ7</accession>
<dbReference type="RefSeq" id="WP_016420928.1">
    <property type="nucleotide sequence ID" value="NZ_FNND01000005.1"/>
</dbReference>
<dbReference type="EMBL" id="FNND01000005">
    <property type="protein sequence ID" value="SDW90977.1"/>
    <property type="molecule type" value="Genomic_DNA"/>
</dbReference>
<dbReference type="Gene3D" id="2.60.40.10">
    <property type="entry name" value="Immunoglobulins"/>
    <property type="match status" value="1"/>
</dbReference>
<dbReference type="OrthoDB" id="9765957at2"/>
<gene>
    <name evidence="2" type="ORF">SAMN05444420_10580</name>
</gene>
<comment type="caution">
    <text evidence="2">The sequence shown here is derived from an EMBL/GenBank/DDBJ whole genome shotgun (WGS) entry which is preliminary data.</text>
</comment>
<evidence type="ECO:0000313" key="3">
    <source>
        <dbReference type="Proteomes" id="UP000182771"/>
    </source>
</evidence>
<name>A0A1H2XDQ7_9FLAO</name>
<organism evidence="2 3">
    <name type="scientific">Capnocytophaga granulosa</name>
    <dbReference type="NCBI Taxonomy" id="45242"/>
    <lineage>
        <taxon>Bacteria</taxon>
        <taxon>Pseudomonadati</taxon>
        <taxon>Bacteroidota</taxon>
        <taxon>Flavobacteriia</taxon>
        <taxon>Flavobacteriales</taxon>
        <taxon>Flavobacteriaceae</taxon>
        <taxon>Capnocytophaga</taxon>
    </lineage>
</organism>